<dbReference type="AlphaFoldDB" id="A0A3N4I4L5"/>
<keyword evidence="2" id="KW-1185">Reference proteome</keyword>
<dbReference type="Proteomes" id="UP000275078">
    <property type="component" value="Unassembled WGS sequence"/>
</dbReference>
<evidence type="ECO:0000313" key="2">
    <source>
        <dbReference type="Proteomes" id="UP000275078"/>
    </source>
</evidence>
<gene>
    <name evidence="1" type="ORF">BJ508DRAFT_117769</name>
</gene>
<name>A0A3N4I4L5_ASCIM</name>
<reference evidence="1 2" key="1">
    <citation type="journal article" date="2018" name="Nat. Ecol. Evol.">
        <title>Pezizomycetes genomes reveal the molecular basis of ectomycorrhizal truffle lifestyle.</title>
        <authorList>
            <person name="Murat C."/>
            <person name="Payen T."/>
            <person name="Noel B."/>
            <person name="Kuo A."/>
            <person name="Morin E."/>
            <person name="Chen J."/>
            <person name="Kohler A."/>
            <person name="Krizsan K."/>
            <person name="Balestrini R."/>
            <person name="Da Silva C."/>
            <person name="Montanini B."/>
            <person name="Hainaut M."/>
            <person name="Levati E."/>
            <person name="Barry K.W."/>
            <person name="Belfiori B."/>
            <person name="Cichocki N."/>
            <person name="Clum A."/>
            <person name="Dockter R.B."/>
            <person name="Fauchery L."/>
            <person name="Guy J."/>
            <person name="Iotti M."/>
            <person name="Le Tacon F."/>
            <person name="Lindquist E.A."/>
            <person name="Lipzen A."/>
            <person name="Malagnac F."/>
            <person name="Mello A."/>
            <person name="Molinier V."/>
            <person name="Miyauchi S."/>
            <person name="Poulain J."/>
            <person name="Riccioni C."/>
            <person name="Rubini A."/>
            <person name="Sitrit Y."/>
            <person name="Splivallo R."/>
            <person name="Traeger S."/>
            <person name="Wang M."/>
            <person name="Zifcakova L."/>
            <person name="Wipf D."/>
            <person name="Zambonelli A."/>
            <person name="Paolocci F."/>
            <person name="Nowrousian M."/>
            <person name="Ottonello S."/>
            <person name="Baldrian P."/>
            <person name="Spatafora J.W."/>
            <person name="Henrissat B."/>
            <person name="Nagy L.G."/>
            <person name="Aury J.M."/>
            <person name="Wincker P."/>
            <person name="Grigoriev I.V."/>
            <person name="Bonfante P."/>
            <person name="Martin F.M."/>
        </authorList>
    </citation>
    <scope>NUCLEOTIDE SEQUENCE [LARGE SCALE GENOMIC DNA]</scope>
    <source>
        <strain evidence="1 2">RN42</strain>
    </source>
</reference>
<evidence type="ECO:0000313" key="1">
    <source>
        <dbReference type="EMBL" id="RPA80989.1"/>
    </source>
</evidence>
<organism evidence="1 2">
    <name type="scientific">Ascobolus immersus RN42</name>
    <dbReference type="NCBI Taxonomy" id="1160509"/>
    <lineage>
        <taxon>Eukaryota</taxon>
        <taxon>Fungi</taxon>
        <taxon>Dikarya</taxon>
        <taxon>Ascomycota</taxon>
        <taxon>Pezizomycotina</taxon>
        <taxon>Pezizomycetes</taxon>
        <taxon>Pezizales</taxon>
        <taxon>Ascobolaceae</taxon>
        <taxon>Ascobolus</taxon>
    </lineage>
</organism>
<protein>
    <submittedName>
        <fullName evidence="1">Uncharacterized protein</fullName>
    </submittedName>
</protein>
<dbReference type="EMBL" id="ML119683">
    <property type="protein sequence ID" value="RPA80989.1"/>
    <property type="molecule type" value="Genomic_DNA"/>
</dbReference>
<accession>A0A3N4I4L5</accession>
<sequence>MSIYLNILNIITMQAIFTFLLTLGISLPALANISSFLQSTSHYDPSLPRCHPESTDYWPSLQLFQLKRVFGSTLGTVQQASTVSCSIQHHTLRQYIERDLQPTNVNLRPLAFLNR</sequence>
<proteinExistence type="predicted"/>